<evidence type="ECO:0000256" key="2">
    <source>
        <dbReference type="ARBA" id="ARBA00023163"/>
    </source>
</evidence>
<feature type="region of interest" description="SAW" evidence="3">
    <location>
        <begin position="681"/>
        <end position="756"/>
    </location>
</feature>
<feature type="region of interest" description="Leucine repeat II (LRII)" evidence="3">
    <location>
        <begin position="543"/>
        <end position="575"/>
    </location>
</feature>
<evidence type="ECO:0000256" key="3">
    <source>
        <dbReference type="PROSITE-ProRule" id="PRU01191"/>
    </source>
</evidence>
<accession>A0A2I0B615</accession>
<protein>
    <submittedName>
        <fullName evidence="5">Scarecrow-like protein 9</fullName>
    </submittedName>
</protein>
<dbReference type="OrthoDB" id="735593at2759"/>
<keyword evidence="2" id="KW-0804">Transcription</keyword>
<gene>
    <name evidence="5" type="primary">SCL9</name>
    <name evidence="5" type="ORF">AXF42_Ash017698</name>
</gene>
<feature type="region of interest" description="VHIID" evidence="3">
    <location>
        <begin position="462"/>
        <end position="527"/>
    </location>
</feature>
<feature type="region of interest" description="Disordered" evidence="4">
    <location>
        <begin position="278"/>
        <end position="320"/>
    </location>
</feature>
<keyword evidence="1" id="KW-0805">Transcription regulation</keyword>
<name>A0A2I0B615_9ASPA</name>
<comment type="similarity">
    <text evidence="3">Belongs to the GRAS family.</text>
</comment>
<reference evidence="5 6" key="1">
    <citation type="journal article" date="2017" name="Nature">
        <title>The Apostasia genome and the evolution of orchids.</title>
        <authorList>
            <person name="Zhang G.Q."/>
            <person name="Liu K.W."/>
            <person name="Li Z."/>
            <person name="Lohaus R."/>
            <person name="Hsiao Y.Y."/>
            <person name="Niu S.C."/>
            <person name="Wang J.Y."/>
            <person name="Lin Y.C."/>
            <person name="Xu Q."/>
            <person name="Chen L.J."/>
            <person name="Yoshida K."/>
            <person name="Fujiwara S."/>
            <person name="Wang Z.W."/>
            <person name="Zhang Y.Q."/>
            <person name="Mitsuda N."/>
            <person name="Wang M."/>
            <person name="Liu G.H."/>
            <person name="Pecoraro L."/>
            <person name="Huang H.X."/>
            <person name="Xiao X.J."/>
            <person name="Lin M."/>
            <person name="Wu X.Y."/>
            <person name="Wu W.L."/>
            <person name="Chen Y.Y."/>
            <person name="Chang S.B."/>
            <person name="Sakamoto S."/>
            <person name="Ohme-Takagi M."/>
            <person name="Yagi M."/>
            <person name="Zeng S.J."/>
            <person name="Shen C.Y."/>
            <person name="Yeh C.M."/>
            <person name="Luo Y.B."/>
            <person name="Tsai W.C."/>
            <person name="Van de Peer Y."/>
            <person name="Liu Z.J."/>
        </authorList>
    </citation>
    <scope>NUCLEOTIDE SEQUENCE [LARGE SCALE GENOMIC DNA]</scope>
    <source>
        <strain evidence="6">cv. Shenzhen</strain>
        <tissue evidence="5">Stem</tissue>
    </source>
</reference>
<feature type="short sequence motif" description="VHIID" evidence="3">
    <location>
        <begin position="493"/>
        <end position="497"/>
    </location>
</feature>
<dbReference type="PROSITE" id="PS50985">
    <property type="entry name" value="GRAS"/>
    <property type="match status" value="1"/>
</dbReference>
<keyword evidence="6" id="KW-1185">Reference proteome</keyword>
<feature type="compositionally biased region" description="Low complexity" evidence="4">
    <location>
        <begin position="165"/>
        <end position="174"/>
    </location>
</feature>
<feature type="region of interest" description="Disordered" evidence="4">
    <location>
        <begin position="153"/>
        <end position="184"/>
    </location>
</feature>
<proteinExistence type="inferred from homology"/>
<dbReference type="Proteomes" id="UP000236161">
    <property type="component" value="Unassembled WGS sequence"/>
</dbReference>
<evidence type="ECO:0000313" key="6">
    <source>
        <dbReference type="Proteomes" id="UP000236161"/>
    </source>
</evidence>
<comment type="caution">
    <text evidence="3">Lacks conserved residue(s) required for the propagation of feature annotation.</text>
</comment>
<evidence type="ECO:0000256" key="1">
    <source>
        <dbReference type="ARBA" id="ARBA00023015"/>
    </source>
</evidence>
<dbReference type="AlphaFoldDB" id="A0A2I0B615"/>
<dbReference type="InterPro" id="IPR005202">
    <property type="entry name" value="TF_GRAS"/>
</dbReference>
<evidence type="ECO:0000256" key="4">
    <source>
        <dbReference type="SAM" id="MobiDB-lite"/>
    </source>
</evidence>
<dbReference type="EMBL" id="KZ451909">
    <property type="protein sequence ID" value="PKA63230.1"/>
    <property type="molecule type" value="Genomic_DNA"/>
</dbReference>
<evidence type="ECO:0000313" key="5">
    <source>
        <dbReference type="EMBL" id="PKA63230.1"/>
    </source>
</evidence>
<sequence>MRSHGIELVDLFHVMVTREVISCHDSRIEEGKGFRFILGLMLKNSMNDVTIEDFEYSSYLSMDDFLVQEEELRANPILGDPETFEEQQIFAEPQISSSQSQEVDSQDSSEFLSDLVLEFIDQMLMEEEMGDKFDTLLSHPDLEATEKPFYEIIGEKYPPSPDRPPLYSSPSPDSSDFHRSNSDYGRGADGCAGISSLADSGDAIPEIADHQLQSQIYSSDAAGLLDGLEGPSDELTDLFFRTIPASQFEKGFEEAMKFLPSEDRLIIGVDLPQEPNRSLDSIEVKEEDGRGIRQKSRHDDGFDLEEQRSRKQSAVSHEEPDFPSEMFDRVFLCTAEKFPKVISDIRETMNSKAGKNSESTEPKEPPGNGRKPRRKKQPKKEVVDLHSLLMQCAQTVAAGDHRRGYEILRQIRQHSSPHGDACQRLAHYFANGLEARLAGTGSEIFHSLTSMRKTAADVLKAYQLYLAASPFKKVSYHFSNQTILETIEKATRVHILDFGIYFGFQWPIFFKMLSSRPGGPPKIRITGIDVPQPGFRPAERIEETGRRLADYAERFGVPFEYHSLASKLEQVKVEDLRLDEEEMLVVNCVFRLTSLGDESMGVDCPRDKFLRNIRKLNPAVFVNIISNGNYGAPFFLTRFREALYHFSAMFDMLEMTVPREEEQRMLVERDICGRAAINVISCEGPERVERPESYKQVQVRCLRAGLEQLPISHEFTEKARGAVKAHYHKDFSLDEDGRWLLQGWRGRIFVALSAWKPRGF</sequence>
<feature type="region of interest" description="Leucine repeat I (LRI)" evidence="3">
    <location>
        <begin position="383"/>
        <end position="443"/>
    </location>
</feature>
<dbReference type="STRING" id="1088818.A0A2I0B615"/>
<dbReference type="Pfam" id="PF03514">
    <property type="entry name" value="GRAS"/>
    <property type="match status" value="1"/>
</dbReference>
<organism evidence="5 6">
    <name type="scientific">Apostasia shenzhenica</name>
    <dbReference type="NCBI Taxonomy" id="1088818"/>
    <lineage>
        <taxon>Eukaryota</taxon>
        <taxon>Viridiplantae</taxon>
        <taxon>Streptophyta</taxon>
        <taxon>Embryophyta</taxon>
        <taxon>Tracheophyta</taxon>
        <taxon>Spermatophyta</taxon>
        <taxon>Magnoliopsida</taxon>
        <taxon>Liliopsida</taxon>
        <taxon>Asparagales</taxon>
        <taxon>Orchidaceae</taxon>
        <taxon>Apostasioideae</taxon>
        <taxon>Apostasia</taxon>
    </lineage>
</organism>
<dbReference type="PANTHER" id="PTHR31636">
    <property type="entry name" value="OSJNBA0084A10.13 PROTEIN-RELATED"/>
    <property type="match status" value="1"/>
</dbReference>
<feature type="compositionally biased region" description="Basic and acidic residues" evidence="4">
    <location>
        <begin position="280"/>
        <end position="309"/>
    </location>
</feature>
<feature type="region of interest" description="Disordered" evidence="4">
    <location>
        <begin position="348"/>
        <end position="381"/>
    </location>
</feature>